<evidence type="ECO:0000256" key="1">
    <source>
        <dbReference type="ARBA" id="ARBA00023013"/>
    </source>
</evidence>
<evidence type="ECO:0000313" key="4">
    <source>
        <dbReference type="Proteomes" id="UP001412067"/>
    </source>
</evidence>
<gene>
    <name evidence="3" type="ORF">KSP40_PGU015962</name>
</gene>
<keyword evidence="4" id="KW-1185">Reference proteome</keyword>
<reference evidence="3 4" key="1">
    <citation type="journal article" date="2022" name="Nat. Plants">
        <title>Genomes of leafy and leafless Platanthera orchids illuminate the evolution of mycoheterotrophy.</title>
        <authorList>
            <person name="Li M.H."/>
            <person name="Liu K.W."/>
            <person name="Li Z."/>
            <person name="Lu H.C."/>
            <person name="Ye Q.L."/>
            <person name="Zhang D."/>
            <person name="Wang J.Y."/>
            <person name="Li Y.F."/>
            <person name="Zhong Z.M."/>
            <person name="Liu X."/>
            <person name="Yu X."/>
            <person name="Liu D.K."/>
            <person name="Tu X.D."/>
            <person name="Liu B."/>
            <person name="Hao Y."/>
            <person name="Liao X.Y."/>
            <person name="Jiang Y.T."/>
            <person name="Sun W.H."/>
            <person name="Chen J."/>
            <person name="Chen Y.Q."/>
            <person name="Ai Y."/>
            <person name="Zhai J.W."/>
            <person name="Wu S.S."/>
            <person name="Zhou Z."/>
            <person name="Hsiao Y.Y."/>
            <person name="Wu W.L."/>
            <person name="Chen Y.Y."/>
            <person name="Lin Y.F."/>
            <person name="Hsu J.L."/>
            <person name="Li C.Y."/>
            <person name="Wang Z.W."/>
            <person name="Zhao X."/>
            <person name="Zhong W.Y."/>
            <person name="Ma X.K."/>
            <person name="Ma L."/>
            <person name="Huang J."/>
            <person name="Chen G.Z."/>
            <person name="Huang M.Z."/>
            <person name="Huang L."/>
            <person name="Peng D.H."/>
            <person name="Luo Y.B."/>
            <person name="Zou S.Q."/>
            <person name="Chen S.P."/>
            <person name="Lan S."/>
            <person name="Tsai W.C."/>
            <person name="Van de Peer Y."/>
            <person name="Liu Z.J."/>
        </authorList>
    </citation>
    <scope>NUCLEOTIDE SEQUENCE [LARGE SCALE GENOMIC DNA]</scope>
    <source>
        <strain evidence="3">Lor288</strain>
    </source>
</reference>
<keyword evidence="2" id="KW-0131">Cell cycle</keyword>
<dbReference type="InterPro" id="IPR040389">
    <property type="entry name" value="SMR"/>
</dbReference>
<keyword evidence="1" id="KW-0649">Protein kinase inhibitor</keyword>
<dbReference type="PANTHER" id="PTHR33142">
    <property type="entry name" value="CYCLIN-DEPENDENT PROTEIN KINASE INHIBITOR SMR13"/>
    <property type="match status" value="1"/>
</dbReference>
<evidence type="ECO:0000313" key="3">
    <source>
        <dbReference type="EMBL" id="KAK8943907.1"/>
    </source>
</evidence>
<dbReference type="PANTHER" id="PTHR33142:SF8">
    <property type="entry name" value="CYCLIN-DEPENDENT PROTEIN KINASE INHIBITOR SMR9"/>
    <property type="match status" value="1"/>
</dbReference>
<evidence type="ECO:0000256" key="2">
    <source>
        <dbReference type="ARBA" id="ARBA00023306"/>
    </source>
</evidence>
<proteinExistence type="predicted"/>
<accession>A0ABR2LM50</accession>
<sequence>MHKVTAAPFNFSSFYSFPFFQYLSRALASAVSSIPAGREHIIPVSSPTLFNKLFPPPPPPPPIQQIKSSCFFAFSKMDSATCYGGRRKPSHSDTAGGFDEESEEQFSQASLNGFPASETASEKWVDGGGFSTPRGLKFRIPEKLECPPAPKKRRLANSGQYCSARRAVPAVSFFTHPDMELFFLAAHGGFLDLQWLKRW</sequence>
<dbReference type="EMBL" id="JBBWWR010000018">
    <property type="protein sequence ID" value="KAK8943907.1"/>
    <property type="molecule type" value="Genomic_DNA"/>
</dbReference>
<organism evidence="3 4">
    <name type="scientific">Platanthera guangdongensis</name>
    <dbReference type="NCBI Taxonomy" id="2320717"/>
    <lineage>
        <taxon>Eukaryota</taxon>
        <taxon>Viridiplantae</taxon>
        <taxon>Streptophyta</taxon>
        <taxon>Embryophyta</taxon>
        <taxon>Tracheophyta</taxon>
        <taxon>Spermatophyta</taxon>
        <taxon>Magnoliopsida</taxon>
        <taxon>Liliopsida</taxon>
        <taxon>Asparagales</taxon>
        <taxon>Orchidaceae</taxon>
        <taxon>Orchidoideae</taxon>
        <taxon>Orchideae</taxon>
        <taxon>Orchidinae</taxon>
        <taxon>Platanthera</taxon>
    </lineage>
</organism>
<name>A0ABR2LM50_9ASPA</name>
<dbReference type="Proteomes" id="UP001412067">
    <property type="component" value="Unassembled WGS sequence"/>
</dbReference>
<comment type="caution">
    <text evidence="3">The sequence shown here is derived from an EMBL/GenBank/DDBJ whole genome shotgun (WGS) entry which is preliminary data.</text>
</comment>
<protein>
    <submittedName>
        <fullName evidence="3">Uncharacterized protein</fullName>
    </submittedName>
</protein>